<organism evidence="1 2">
    <name type="scientific">Peronosclerospora sorghi</name>
    <dbReference type="NCBI Taxonomy" id="230839"/>
    <lineage>
        <taxon>Eukaryota</taxon>
        <taxon>Sar</taxon>
        <taxon>Stramenopiles</taxon>
        <taxon>Oomycota</taxon>
        <taxon>Peronosporomycetes</taxon>
        <taxon>Peronosporales</taxon>
        <taxon>Peronosporaceae</taxon>
        <taxon>Peronosclerospora</taxon>
    </lineage>
</organism>
<protein>
    <submittedName>
        <fullName evidence="1">Uncharacterized protein</fullName>
    </submittedName>
</protein>
<dbReference type="Proteomes" id="UP001163321">
    <property type="component" value="Chromosome 7"/>
</dbReference>
<sequence length="224" mass="25547">MKHPWTFLLAGAGFGPKRLYVSYYRKRMYADLLPDDSIRYKNQIYTSPVPCALEMKRSLNPCTSREHMLSFPSPILIQMCLFFPSPPALKTDTVWLYMYSAVSGESLKDFKDQLNIRRLGTNARSTQKEMKTPTPSPITKDRGAQSVAAKNIETAPLCISNIVHVFPLFSCNTHGIGKLDRVDANIIYCHNVVIRVDRNPVDTLTNDNTNTFEHNQRLIHKLKL</sequence>
<keyword evidence="2" id="KW-1185">Reference proteome</keyword>
<proteinExistence type="predicted"/>
<comment type="caution">
    <text evidence="1">The sequence shown here is derived from an EMBL/GenBank/DDBJ whole genome shotgun (WGS) entry which is preliminary data.</text>
</comment>
<evidence type="ECO:0000313" key="2">
    <source>
        <dbReference type="Proteomes" id="UP001163321"/>
    </source>
</evidence>
<dbReference type="EMBL" id="CM047586">
    <property type="protein sequence ID" value="KAI9909564.1"/>
    <property type="molecule type" value="Genomic_DNA"/>
</dbReference>
<name>A0ACC0VSU2_9STRA</name>
<accession>A0ACC0VSU2</accession>
<evidence type="ECO:0000313" key="1">
    <source>
        <dbReference type="EMBL" id="KAI9909564.1"/>
    </source>
</evidence>
<reference evidence="1 2" key="1">
    <citation type="journal article" date="2022" name="bioRxiv">
        <title>The genome of the oomycete Peronosclerospora sorghi, a cosmopolitan pathogen of maize and sorghum, is inflated with dispersed pseudogenes.</title>
        <authorList>
            <person name="Fletcher K."/>
            <person name="Martin F."/>
            <person name="Isakeit T."/>
            <person name="Cavanaugh K."/>
            <person name="Magill C."/>
            <person name="Michelmore R."/>
        </authorList>
    </citation>
    <scope>NUCLEOTIDE SEQUENCE [LARGE SCALE GENOMIC DNA]</scope>
    <source>
        <strain evidence="1">P6</strain>
    </source>
</reference>
<gene>
    <name evidence="1" type="ORF">PsorP6_015318</name>
</gene>